<reference evidence="1 2" key="1">
    <citation type="journal article" date="2022" name="Nat. Genet.">
        <title>Improved pea reference genome and pan-genome highlight genomic features and evolutionary characteristics.</title>
        <authorList>
            <person name="Yang T."/>
            <person name="Liu R."/>
            <person name="Luo Y."/>
            <person name="Hu S."/>
            <person name="Wang D."/>
            <person name="Wang C."/>
            <person name="Pandey M.K."/>
            <person name="Ge S."/>
            <person name="Xu Q."/>
            <person name="Li N."/>
            <person name="Li G."/>
            <person name="Huang Y."/>
            <person name="Saxena R.K."/>
            <person name="Ji Y."/>
            <person name="Li M."/>
            <person name="Yan X."/>
            <person name="He Y."/>
            <person name="Liu Y."/>
            <person name="Wang X."/>
            <person name="Xiang C."/>
            <person name="Varshney R.K."/>
            <person name="Ding H."/>
            <person name="Gao S."/>
            <person name="Zong X."/>
        </authorList>
    </citation>
    <scope>NUCLEOTIDE SEQUENCE [LARGE SCALE GENOMIC DNA]</scope>
    <source>
        <strain evidence="1 2">cv. Zhongwan 6</strain>
    </source>
</reference>
<protein>
    <submittedName>
        <fullName evidence="1">Uncharacterized protein</fullName>
    </submittedName>
</protein>
<proteinExistence type="predicted"/>
<sequence>MLPPNFPEDSKTVLIAQLRMLREEADQGWGRGSWQSAHVASGVIKPFKQCHDSRFSEHMRKQFLSKQLLAQQSQQQHHWAMSASEEMSETTWYVVKNRQFACQRNQLLALRLNLGIPFSFLKPVSLLQLPCVFGDKAITSAPGSGSPGSYGKELQNQGSAASSEMEIEKLKSDYPKSVQMVNQWKKMYESLHQFRVKELVGQVILVRHDFGL</sequence>
<organism evidence="1 2">
    <name type="scientific">Pisum sativum</name>
    <name type="common">Garden pea</name>
    <name type="synonym">Lathyrus oleraceus</name>
    <dbReference type="NCBI Taxonomy" id="3888"/>
    <lineage>
        <taxon>Eukaryota</taxon>
        <taxon>Viridiplantae</taxon>
        <taxon>Streptophyta</taxon>
        <taxon>Embryophyta</taxon>
        <taxon>Tracheophyta</taxon>
        <taxon>Spermatophyta</taxon>
        <taxon>Magnoliopsida</taxon>
        <taxon>eudicotyledons</taxon>
        <taxon>Gunneridae</taxon>
        <taxon>Pentapetalae</taxon>
        <taxon>rosids</taxon>
        <taxon>fabids</taxon>
        <taxon>Fabales</taxon>
        <taxon>Fabaceae</taxon>
        <taxon>Papilionoideae</taxon>
        <taxon>50 kb inversion clade</taxon>
        <taxon>NPAAA clade</taxon>
        <taxon>Hologalegina</taxon>
        <taxon>IRL clade</taxon>
        <taxon>Fabeae</taxon>
        <taxon>Lathyrus</taxon>
    </lineage>
</organism>
<dbReference type="Gramene" id="Psat06G0441900-T1">
    <property type="protein sequence ID" value="KAI5399040.1"/>
    <property type="gene ID" value="KIW84_064419"/>
</dbReference>
<comment type="caution">
    <text evidence="1">The sequence shown here is derived from an EMBL/GenBank/DDBJ whole genome shotgun (WGS) entry which is preliminary data.</text>
</comment>
<evidence type="ECO:0000313" key="2">
    <source>
        <dbReference type="Proteomes" id="UP001058974"/>
    </source>
</evidence>
<name>A0A9D4WDZ1_PEA</name>
<evidence type="ECO:0000313" key="1">
    <source>
        <dbReference type="EMBL" id="KAI5399040.1"/>
    </source>
</evidence>
<dbReference type="AlphaFoldDB" id="A0A9D4WDZ1"/>
<dbReference type="Proteomes" id="UP001058974">
    <property type="component" value="Chromosome 6"/>
</dbReference>
<gene>
    <name evidence="1" type="ORF">KIW84_064419</name>
</gene>
<keyword evidence="2" id="KW-1185">Reference proteome</keyword>
<accession>A0A9D4WDZ1</accession>
<dbReference type="EMBL" id="JAMSHJ010000006">
    <property type="protein sequence ID" value="KAI5399040.1"/>
    <property type="molecule type" value="Genomic_DNA"/>
</dbReference>